<reference evidence="1 2" key="1">
    <citation type="journal article" date="2024" name="G3 (Bethesda)">
        <title>Genome assembly of Hibiscus sabdariffa L. provides insights into metabolisms of medicinal natural products.</title>
        <authorList>
            <person name="Kim T."/>
        </authorList>
    </citation>
    <scope>NUCLEOTIDE SEQUENCE [LARGE SCALE GENOMIC DNA]</scope>
    <source>
        <strain evidence="1">TK-2024</strain>
        <tissue evidence="1">Old leaves</tissue>
    </source>
</reference>
<comment type="caution">
    <text evidence="1">The sequence shown here is derived from an EMBL/GenBank/DDBJ whole genome shotgun (WGS) entry which is preliminary data.</text>
</comment>
<organism evidence="1 2">
    <name type="scientific">Hibiscus sabdariffa</name>
    <name type="common">roselle</name>
    <dbReference type="NCBI Taxonomy" id="183260"/>
    <lineage>
        <taxon>Eukaryota</taxon>
        <taxon>Viridiplantae</taxon>
        <taxon>Streptophyta</taxon>
        <taxon>Embryophyta</taxon>
        <taxon>Tracheophyta</taxon>
        <taxon>Spermatophyta</taxon>
        <taxon>Magnoliopsida</taxon>
        <taxon>eudicotyledons</taxon>
        <taxon>Gunneridae</taxon>
        <taxon>Pentapetalae</taxon>
        <taxon>rosids</taxon>
        <taxon>malvids</taxon>
        <taxon>Malvales</taxon>
        <taxon>Malvaceae</taxon>
        <taxon>Malvoideae</taxon>
        <taxon>Hibiscus</taxon>
    </lineage>
</organism>
<evidence type="ECO:0000313" key="1">
    <source>
        <dbReference type="EMBL" id="KAK8596429.1"/>
    </source>
</evidence>
<name>A0ABR2G818_9ROSI</name>
<sequence>MEMAWSGCRHMEVGKSLIHKLRALKVVLREWNSNSLRNVDTRYKEVVDEIDEMENKLNGGELSSCELKRKRELHTQLWSISHLRESI</sequence>
<accession>A0ABR2G818</accession>
<proteinExistence type="predicted"/>
<protein>
    <submittedName>
        <fullName evidence="1">Uncharacterized protein</fullName>
    </submittedName>
</protein>
<evidence type="ECO:0000313" key="2">
    <source>
        <dbReference type="Proteomes" id="UP001472677"/>
    </source>
</evidence>
<dbReference type="EMBL" id="JBBPBM010000002">
    <property type="protein sequence ID" value="KAK8596429.1"/>
    <property type="molecule type" value="Genomic_DNA"/>
</dbReference>
<keyword evidence="2" id="KW-1185">Reference proteome</keyword>
<dbReference type="Proteomes" id="UP001472677">
    <property type="component" value="Unassembled WGS sequence"/>
</dbReference>
<gene>
    <name evidence="1" type="ORF">V6N12_064918</name>
</gene>